<dbReference type="EMBL" id="MPSB01000006">
    <property type="protein sequence ID" value="ONF96117.1"/>
    <property type="molecule type" value="Genomic_DNA"/>
</dbReference>
<keyword evidence="1" id="KW-0732">Signal</keyword>
<dbReference type="PANTHER" id="PTHR34387">
    <property type="entry name" value="SLR1258 PROTEIN"/>
    <property type="match status" value="1"/>
</dbReference>
<dbReference type="OrthoDB" id="9813144at2"/>
<keyword evidence="3" id="KW-1185">Reference proteome</keyword>
<dbReference type="Proteomes" id="UP000188729">
    <property type="component" value="Unassembled WGS sequence"/>
</dbReference>
<accession>A0A1V2EUE5</accession>
<sequence>MRYFVASMMLAAAAGTPALAQNAPATPILPDATILDVMATGEVSRVPDVATLRAGVVTQAPTAAAASAENAARMASVIKALRAAGIAPRDIATASVGLSPQYRYAENQPPAITGYQASNTVSVTFRDIAKTGAALDALVKAGANQIDGPQLSIDGPEAALDEARVDAVKRARARAELYAQAAGLRVDRIVSIGEQGENRGDQPRPPVLYARAVKADAATEMLPGETEVSATVVVRFLLK</sequence>
<dbReference type="Pfam" id="PF04402">
    <property type="entry name" value="SIMPL"/>
    <property type="match status" value="1"/>
</dbReference>
<dbReference type="Gene3D" id="3.30.110.170">
    <property type="entry name" value="Protein of unknown function (DUF541), domain 1"/>
    <property type="match status" value="1"/>
</dbReference>
<dbReference type="PANTHER" id="PTHR34387:SF1">
    <property type="entry name" value="PERIPLASMIC IMMUNOGENIC PROTEIN"/>
    <property type="match status" value="1"/>
</dbReference>
<feature type="signal peptide" evidence="1">
    <location>
        <begin position="1"/>
        <end position="20"/>
    </location>
</feature>
<dbReference type="GO" id="GO:0006974">
    <property type="term" value="P:DNA damage response"/>
    <property type="evidence" value="ECO:0007669"/>
    <property type="project" value="TreeGrafter"/>
</dbReference>
<dbReference type="InterPro" id="IPR052022">
    <property type="entry name" value="26kDa_periplasmic_antigen"/>
</dbReference>
<dbReference type="STRING" id="1915074.SPHI_17320"/>
<feature type="chain" id="PRO_5012911630" evidence="1">
    <location>
        <begin position="21"/>
        <end position="239"/>
    </location>
</feature>
<dbReference type="RefSeq" id="WP_076744500.1">
    <property type="nucleotide sequence ID" value="NZ_MPSB01000006.1"/>
</dbReference>
<evidence type="ECO:0000256" key="1">
    <source>
        <dbReference type="SAM" id="SignalP"/>
    </source>
</evidence>
<protein>
    <submittedName>
        <fullName evidence="2">26 kDa periplasmic immunogenic protein</fullName>
    </submittedName>
</protein>
<dbReference type="AlphaFoldDB" id="A0A1V2EUE5"/>
<reference evidence="2 3" key="1">
    <citation type="submission" date="2016-11" db="EMBL/GenBank/DDBJ databases">
        <title>Genome sequence of Sphingomonas jeddahensis G39.</title>
        <authorList>
            <person name="Poehlein A."/>
            <person name="Wuebbeler J.H."/>
            <person name="Steinbuechel A."/>
            <person name="Daniel R."/>
        </authorList>
    </citation>
    <scope>NUCLEOTIDE SEQUENCE [LARGE SCALE GENOMIC DNA]</scope>
    <source>
        <strain evidence="2 3">G39</strain>
    </source>
</reference>
<name>A0A1V2EUE5_9SPHN</name>
<comment type="caution">
    <text evidence="2">The sequence shown here is derived from an EMBL/GenBank/DDBJ whole genome shotgun (WGS) entry which is preliminary data.</text>
</comment>
<proteinExistence type="predicted"/>
<evidence type="ECO:0000313" key="3">
    <source>
        <dbReference type="Proteomes" id="UP000188729"/>
    </source>
</evidence>
<dbReference type="InterPro" id="IPR007497">
    <property type="entry name" value="SIMPL/DUF541"/>
</dbReference>
<gene>
    <name evidence="2" type="ORF">SPHI_17320</name>
</gene>
<organism evidence="2 3">
    <name type="scientific">Sphingomonas jeddahensis</name>
    <dbReference type="NCBI Taxonomy" id="1915074"/>
    <lineage>
        <taxon>Bacteria</taxon>
        <taxon>Pseudomonadati</taxon>
        <taxon>Pseudomonadota</taxon>
        <taxon>Alphaproteobacteria</taxon>
        <taxon>Sphingomonadales</taxon>
        <taxon>Sphingomonadaceae</taxon>
        <taxon>Sphingomonas</taxon>
    </lineage>
</organism>
<evidence type="ECO:0000313" key="2">
    <source>
        <dbReference type="EMBL" id="ONF96117.1"/>
    </source>
</evidence>
<dbReference type="Gene3D" id="3.30.70.2970">
    <property type="entry name" value="Protein of unknown function (DUF541), domain 2"/>
    <property type="match status" value="1"/>
</dbReference>